<feature type="compositionally biased region" description="Acidic residues" evidence="3">
    <location>
        <begin position="12"/>
        <end position="21"/>
    </location>
</feature>
<evidence type="ECO:0000313" key="4">
    <source>
        <dbReference type="Ensembl" id="ENSNFUP00015018591.1"/>
    </source>
</evidence>
<dbReference type="AlphaFoldDB" id="A0A8C6LH20"/>
<dbReference type="Proteomes" id="UP000694548">
    <property type="component" value="Chromosome sgr07"/>
</dbReference>
<evidence type="ECO:0000256" key="2">
    <source>
        <dbReference type="ARBA" id="ARBA00022691"/>
    </source>
</evidence>
<organism evidence="4 5">
    <name type="scientific">Nothobranchius furzeri</name>
    <name type="common">Turquoise killifish</name>
    <dbReference type="NCBI Taxonomy" id="105023"/>
    <lineage>
        <taxon>Eukaryota</taxon>
        <taxon>Metazoa</taxon>
        <taxon>Chordata</taxon>
        <taxon>Craniata</taxon>
        <taxon>Vertebrata</taxon>
        <taxon>Euteleostomi</taxon>
        <taxon>Actinopterygii</taxon>
        <taxon>Neopterygii</taxon>
        <taxon>Teleostei</taxon>
        <taxon>Neoteleostei</taxon>
        <taxon>Acanthomorphata</taxon>
        <taxon>Ovalentaria</taxon>
        <taxon>Atherinomorphae</taxon>
        <taxon>Cyprinodontiformes</taxon>
        <taxon>Nothobranchiidae</taxon>
        <taxon>Nothobranchius</taxon>
    </lineage>
</organism>
<accession>A0A8C6LH20</accession>
<dbReference type="GO" id="GO:0008168">
    <property type="term" value="F:methyltransferase activity"/>
    <property type="evidence" value="ECO:0007669"/>
    <property type="project" value="UniProtKB-KW"/>
</dbReference>
<dbReference type="GO" id="GO:0032259">
    <property type="term" value="P:methylation"/>
    <property type="evidence" value="ECO:0007669"/>
    <property type="project" value="UniProtKB-KW"/>
</dbReference>
<sequence>MDTLSSCFVEETREEEDEEEKKDDSQIEELAFGKPQKPSIWAPCVYYRPGREVYSYVGHKIVIEEGLDSYAGMIWPAALALCHYLDTHQDQWSLVDKAVLEIGTGTGLVSIVAALLGGWVTATDLPDVLNNTRANLSRNTRGRCRHTPQVAALSWGYELENTYPPSIYRVRFESDLVFTDNFHKAFHSNLLLEDGEMKIYAATSREGEREKHEDMEIHGEEKRVTDEDESSEGKKECKEKLDCAKQEVTKEEGGDEEEESSDEEEESGETLSPREDDEPKNKDLMNDHAPEPEVTEQRPVQQSWVPRIICRASKDIYHYAGEDIVIYESIDSYGGMMWPAALALCSFLEDNRNTVNLQGKEVLELGAGTGLVTVVASLLGASVTATDLPEILGNLRANVMRNTRGRCRHTPQVAALSWGYDLENTYPPSIYRVRFESDLVFMDNFHKAFHSSLLLEDGEMKIYAATSREGEDVDKNKLNRIKA</sequence>
<evidence type="ECO:0000313" key="5">
    <source>
        <dbReference type="Proteomes" id="UP000694548"/>
    </source>
</evidence>
<dbReference type="CDD" id="cd02440">
    <property type="entry name" value="AdoMet_MTases"/>
    <property type="match status" value="2"/>
</dbReference>
<gene>
    <name evidence="4" type="primary">LOC107381139</name>
</gene>
<keyword evidence="2" id="KW-0949">S-adenosyl-L-methionine</keyword>
<feature type="compositionally biased region" description="Acidic residues" evidence="3">
    <location>
        <begin position="253"/>
        <end position="268"/>
    </location>
</feature>
<dbReference type="InterPro" id="IPR029063">
    <property type="entry name" value="SAM-dependent_MTases_sf"/>
</dbReference>
<feature type="region of interest" description="Disordered" evidence="3">
    <location>
        <begin position="204"/>
        <end position="302"/>
    </location>
</feature>
<dbReference type="InterPro" id="IPR019410">
    <property type="entry name" value="Methyltransf_16"/>
</dbReference>
<reference evidence="4" key="3">
    <citation type="submission" date="2025-09" db="UniProtKB">
        <authorList>
            <consortium name="Ensembl"/>
        </authorList>
    </citation>
    <scope>IDENTIFICATION</scope>
</reference>
<dbReference type="SUPFAM" id="SSF53335">
    <property type="entry name" value="S-adenosyl-L-methionine-dependent methyltransferases"/>
    <property type="match status" value="2"/>
</dbReference>
<dbReference type="Gene3D" id="3.40.50.150">
    <property type="entry name" value="Vaccinia Virus protein VP39"/>
    <property type="match status" value="2"/>
</dbReference>
<feature type="compositionally biased region" description="Basic and acidic residues" evidence="3">
    <location>
        <begin position="272"/>
        <end position="291"/>
    </location>
</feature>
<dbReference type="GeneTree" id="ENSGT00940000156596"/>
<dbReference type="PANTHER" id="PTHR14614">
    <property type="entry name" value="HEPATOCELLULAR CARCINOMA-ASSOCIATED ANTIGEN"/>
    <property type="match status" value="1"/>
</dbReference>
<evidence type="ECO:0000256" key="1">
    <source>
        <dbReference type="ARBA" id="ARBA00022603"/>
    </source>
</evidence>
<name>A0A8C6LH20_NOTFU</name>
<reference evidence="4" key="1">
    <citation type="submission" date="2014-08" db="EMBL/GenBank/DDBJ databases">
        <authorList>
            <person name="Senf B."/>
            <person name="Petzold A."/>
            <person name="Downie B.R."/>
            <person name="Koch P."/>
            <person name="Platzer M."/>
        </authorList>
    </citation>
    <scope>NUCLEOTIDE SEQUENCE [LARGE SCALE GENOMIC DNA]</scope>
    <source>
        <strain evidence="4">GRZ</strain>
    </source>
</reference>
<dbReference type="Pfam" id="PF10294">
    <property type="entry name" value="Methyltransf_16"/>
    <property type="match status" value="2"/>
</dbReference>
<feature type="compositionally biased region" description="Basic and acidic residues" evidence="3">
    <location>
        <begin position="205"/>
        <end position="252"/>
    </location>
</feature>
<keyword evidence="1" id="KW-0489">Methyltransferase</keyword>
<keyword evidence="5" id="KW-1185">Reference proteome</keyword>
<dbReference type="PANTHER" id="PTHR14614:SF13">
    <property type="entry name" value="PROTEIN-LYSINE METHYLTRANSFERASE METTL21C"/>
    <property type="match status" value="1"/>
</dbReference>
<feature type="region of interest" description="Disordered" evidence="3">
    <location>
        <begin position="1"/>
        <end position="26"/>
    </location>
</feature>
<dbReference type="Ensembl" id="ENSNFUT00015019429.1">
    <property type="protein sequence ID" value="ENSNFUP00015018591.1"/>
    <property type="gene ID" value="ENSNFUG00015008830.1"/>
</dbReference>
<keyword evidence="1" id="KW-0808">Transferase</keyword>
<proteinExistence type="predicted"/>
<evidence type="ECO:0000256" key="3">
    <source>
        <dbReference type="SAM" id="MobiDB-lite"/>
    </source>
</evidence>
<reference evidence="4" key="2">
    <citation type="submission" date="2025-08" db="UniProtKB">
        <authorList>
            <consortium name="Ensembl"/>
        </authorList>
    </citation>
    <scope>IDENTIFICATION</scope>
</reference>
<protein>
    <submittedName>
        <fullName evidence="4">Uncharacterized LOC107381139</fullName>
    </submittedName>
</protein>